<dbReference type="AlphaFoldDB" id="A0A2C9KKX9"/>
<accession>A0A2C9KKX9</accession>
<dbReference type="VEuPathDB" id="VectorBase:BGLB020903"/>
<proteinExistence type="predicted"/>
<dbReference type="PANTHER" id="PTHR44755">
    <property type="entry name" value="NATRIURETIC PEPTIDE RECEPTOR 3-RELATED"/>
    <property type="match status" value="1"/>
</dbReference>
<dbReference type="Pfam" id="PF01094">
    <property type="entry name" value="ANF_receptor"/>
    <property type="match status" value="1"/>
</dbReference>
<dbReference type="KEGG" id="bgt:106060871"/>
<keyword evidence="2" id="KW-0812">Transmembrane</keyword>
<dbReference type="InterPro" id="IPR028082">
    <property type="entry name" value="Peripla_BP_I"/>
</dbReference>
<evidence type="ECO:0000256" key="2">
    <source>
        <dbReference type="ARBA" id="ARBA00022692"/>
    </source>
</evidence>
<evidence type="ECO:0000259" key="6">
    <source>
        <dbReference type="Pfam" id="PF01094"/>
    </source>
</evidence>
<dbReference type="GO" id="GO:0007165">
    <property type="term" value="P:signal transduction"/>
    <property type="evidence" value="ECO:0007669"/>
    <property type="project" value="TreeGrafter"/>
</dbReference>
<feature type="domain" description="Receptor ligand binding region" evidence="6">
    <location>
        <begin position="83"/>
        <end position="381"/>
    </location>
</feature>
<dbReference type="PANTHER" id="PTHR44755:SF8">
    <property type="entry name" value="RECEPTOR LIGAND BINDING REGION DOMAIN-CONTAINING PROTEIN"/>
    <property type="match status" value="1"/>
</dbReference>
<dbReference type="SUPFAM" id="SSF53822">
    <property type="entry name" value="Periplasmic binding protein-like I"/>
    <property type="match status" value="1"/>
</dbReference>
<evidence type="ECO:0000256" key="4">
    <source>
        <dbReference type="ARBA" id="ARBA00023136"/>
    </source>
</evidence>
<evidence type="ECO:0000313" key="8">
    <source>
        <dbReference type="Proteomes" id="UP000076420"/>
    </source>
</evidence>
<dbReference type="GO" id="GO:0016020">
    <property type="term" value="C:membrane"/>
    <property type="evidence" value="ECO:0007669"/>
    <property type="project" value="UniProtKB-SubCell"/>
</dbReference>
<dbReference type="InterPro" id="IPR052612">
    <property type="entry name" value="ANP_Clearance_Receptor"/>
</dbReference>
<protein>
    <recommendedName>
        <fullName evidence="6">Receptor ligand binding region domain-containing protein</fullName>
    </recommendedName>
</protein>
<keyword evidence="3" id="KW-1133">Transmembrane helix</keyword>
<organism evidence="7 8">
    <name type="scientific">Biomphalaria glabrata</name>
    <name type="common">Bloodfluke planorb</name>
    <name type="synonym">Freshwater snail</name>
    <dbReference type="NCBI Taxonomy" id="6526"/>
    <lineage>
        <taxon>Eukaryota</taxon>
        <taxon>Metazoa</taxon>
        <taxon>Spiralia</taxon>
        <taxon>Lophotrochozoa</taxon>
        <taxon>Mollusca</taxon>
        <taxon>Gastropoda</taxon>
        <taxon>Heterobranchia</taxon>
        <taxon>Euthyneura</taxon>
        <taxon>Panpulmonata</taxon>
        <taxon>Hygrophila</taxon>
        <taxon>Lymnaeoidea</taxon>
        <taxon>Planorbidae</taxon>
        <taxon>Biomphalaria</taxon>
    </lineage>
</organism>
<dbReference type="GO" id="GO:0038023">
    <property type="term" value="F:signaling receptor activity"/>
    <property type="evidence" value="ECO:0007669"/>
    <property type="project" value="TreeGrafter"/>
</dbReference>
<evidence type="ECO:0000256" key="3">
    <source>
        <dbReference type="ARBA" id="ARBA00022989"/>
    </source>
</evidence>
<dbReference type="EnsemblMetazoa" id="BGLB020903-RA">
    <property type="protein sequence ID" value="BGLB020903-PA"/>
    <property type="gene ID" value="BGLB020903"/>
</dbReference>
<keyword evidence="4" id="KW-0472">Membrane</keyword>
<dbReference type="Gene3D" id="3.40.50.2300">
    <property type="match status" value="2"/>
</dbReference>
<dbReference type="Proteomes" id="UP000076420">
    <property type="component" value="Unassembled WGS sequence"/>
</dbReference>
<evidence type="ECO:0000313" key="7">
    <source>
        <dbReference type="EnsemblMetazoa" id="BGLB020903-PA"/>
    </source>
</evidence>
<evidence type="ECO:0000256" key="5">
    <source>
        <dbReference type="SAM" id="SignalP"/>
    </source>
</evidence>
<name>A0A2C9KKX9_BIOGL</name>
<dbReference type="STRING" id="6526.A0A2C9KKX9"/>
<sequence length="388" mass="43777">MAGTGLILYLFVISFVLSQNVIKPVVHIVVMESTGAQDNGNTYFVRYLKPLLDLALDDARAMFGDLIDIDMKHVETLSGLSQIGALAAKVFYKDPVHVFFGPASNEGAVTLGFMALHWNLPVLTPRGNDMRLRNITFFPTVVALHPFDKVILTKFIMKLFDKYGWKHISLFVDRDKAVMTSTFEIVNKFCIENEINCYQHILSCFNCSTLDKELLESKVSSRVNLLLMAISDVRCLLIRASSLGMLEPDFVYILPDIEGVRHENAWIWRNNDSYDQAMNAAFRRVMLIIIKTPSHAAFDAILKRLNAKMFGNDTSQYVSASFEDEVEENAGHDDTSAQQYILSGYYNSFLVYLTAVNETLAVGGNISDGISLVKRMCNRTYLGERRSR</sequence>
<gene>
    <name evidence="7" type="primary">106060871</name>
</gene>
<reference evidence="7" key="1">
    <citation type="submission" date="2020-05" db="UniProtKB">
        <authorList>
            <consortium name="EnsemblMetazoa"/>
        </authorList>
    </citation>
    <scope>IDENTIFICATION</scope>
    <source>
        <strain evidence="7">BB02</strain>
    </source>
</reference>
<dbReference type="VEuPathDB" id="VectorBase:BGLAX_046596"/>
<dbReference type="GO" id="GO:0017046">
    <property type="term" value="F:peptide hormone binding"/>
    <property type="evidence" value="ECO:0007669"/>
    <property type="project" value="TreeGrafter"/>
</dbReference>
<comment type="subcellular location">
    <subcellularLocation>
        <location evidence="1">Membrane</location>
    </subcellularLocation>
</comment>
<keyword evidence="5" id="KW-0732">Signal</keyword>
<feature type="signal peptide" evidence="5">
    <location>
        <begin position="1"/>
        <end position="18"/>
    </location>
</feature>
<dbReference type="CDD" id="cd06352">
    <property type="entry name" value="PBP1_NPR_GC-like"/>
    <property type="match status" value="1"/>
</dbReference>
<dbReference type="InterPro" id="IPR001828">
    <property type="entry name" value="ANF_lig-bd_rcpt"/>
</dbReference>
<feature type="chain" id="PRO_5012880727" description="Receptor ligand binding region domain-containing protein" evidence="5">
    <location>
        <begin position="19"/>
        <end position="388"/>
    </location>
</feature>
<evidence type="ECO:0000256" key="1">
    <source>
        <dbReference type="ARBA" id="ARBA00004370"/>
    </source>
</evidence>